<dbReference type="EMBL" id="CM039432">
    <property type="protein sequence ID" value="KAI4334420.1"/>
    <property type="molecule type" value="Genomic_DNA"/>
</dbReference>
<name>A0ACB9NDB0_BAUVA</name>
<reference evidence="1 2" key="1">
    <citation type="journal article" date="2022" name="DNA Res.">
        <title>Chromosomal-level genome assembly of the orchid tree Bauhinia variegata (Leguminosae; Cercidoideae) supports the allotetraploid origin hypothesis of Bauhinia.</title>
        <authorList>
            <person name="Zhong Y."/>
            <person name="Chen Y."/>
            <person name="Zheng D."/>
            <person name="Pang J."/>
            <person name="Liu Y."/>
            <person name="Luo S."/>
            <person name="Meng S."/>
            <person name="Qian L."/>
            <person name="Wei D."/>
            <person name="Dai S."/>
            <person name="Zhou R."/>
        </authorList>
    </citation>
    <scope>NUCLEOTIDE SEQUENCE [LARGE SCALE GENOMIC DNA]</scope>
    <source>
        <strain evidence="1">BV-YZ2020</strain>
    </source>
</reference>
<dbReference type="Proteomes" id="UP000828941">
    <property type="component" value="Chromosome 7"/>
</dbReference>
<keyword evidence="2" id="KW-1185">Reference proteome</keyword>
<proteinExistence type="predicted"/>
<accession>A0ACB9NDB0</accession>
<comment type="caution">
    <text evidence="1">The sequence shown here is derived from an EMBL/GenBank/DDBJ whole genome shotgun (WGS) entry which is preliminary data.</text>
</comment>
<protein>
    <submittedName>
        <fullName evidence="1">Uncharacterized protein</fullName>
    </submittedName>
</protein>
<sequence>MASSKSSKTEKKTKKVGESTETANKPSKSRKDEDLGKQNKKKQNPKEKQKEKDPKKANKKDKDKEKEQKNKKNKLSNGHVKENKMLIVPSSSAEEEGESTYEEDNTEITNGRTTETKPNKGKRKKGDDDGKVAEDSKTQRFPMHRIKTIIRAEENDSRVSQEAVFVINKATEKFLEQLTQNAYTCCMQDRKKSLSYKHLSSVVNKQRRYDFLSDFVPEKIKAEDALAERNSGGTGELKNCKT</sequence>
<evidence type="ECO:0000313" key="1">
    <source>
        <dbReference type="EMBL" id="KAI4334420.1"/>
    </source>
</evidence>
<gene>
    <name evidence="1" type="ORF">L6164_019117</name>
</gene>
<organism evidence="1 2">
    <name type="scientific">Bauhinia variegata</name>
    <name type="common">Purple orchid tree</name>
    <name type="synonym">Phanera variegata</name>
    <dbReference type="NCBI Taxonomy" id="167791"/>
    <lineage>
        <taxon>Eukaryota</taxon>
        <taxon>Viridiplantae</taxon>
        <taxon>Streptophyta</taxon>
        <taxon>Embryophyta</taxon>
        <taxon>Tracheophyta</taxon>
        <taxon>Spermatophyta</taxon>
        <taxon>Magnoliopsida</taxon>
        <taxon>eudicotyledons</taxon>
        <taxon>Gunneridae</taxon>
        <taxon>Pentapetalae</taxon>
        <taxon>rosids</taxon>
        <taxon>fabids</taxon>
        <taxon>Fabales</taxon>
        <taxon>Fabaceae</taxon>
        <taxon>Cercidoideae</taxon>
        <taxon>Cercideae</taxon>
        <taxon>Bauhiniinae</taxon>
        <taxon>Bauhinia</taxon>
    </lineage>
</organism>
<evidence type="ECO:0000313" key="2">
    <source>
        <dbReference type="Proteomes" id="UP000828941"/>
    </source>
</evidence>